<gene>
    <name evidence="5" type="ORF">NHX12_000045</name>
</gene>
<dbReference type="InterPro" id="IPR035892">
    <property type="entry name" value="C2_domain_sf"/>
</dbReference>
<evidence type="ECO:0000256" key="3">
    <source>
        <dbReference type="SAM" id="Phobius"/>
    </source>
</evidence>
<sequence length="455" mass="50227">MASDITPEALGFLAAVGVFVVVLAVIFLFITKRLCFWRVGGLPCLEQPGPGRKSQPGLRQGLEFPRRPRLPPRGSPRSGPSRGGEAQEDEASSEPSDCGGLPETPFQPIRDPQEPDRDSQEPDRDPQEPDRDPRSQTGTLKEPSLLHPGATSSTWTPEGEQPPLEDSYHPEAERLQVRVIAAQDIPDKTRSGTDCHQVHVVLLPAKRQRHRTSARKGPLPRFDDTFRFSRLDPSSLPLAGLRFRLYALGGRMARERLVGESLLRLGGLNPEGGTMETSLVLEPRSNLKSVDPQVGLSPGPQGEGVLSGQALAHGGAPELLVGLSYKATTGRMSVEILKGSHFRNLAVTRPPDTYCRLVLLNSVGQEISRCKTSVRRGQPNPVFKETFVFQVALFQLSDVTLMVSIYSRRSMKRKEMVGWVGLGHNSSGEEELLHWQDMKEGQGQWVCRWHMLLEA</sequence>
<protein>
    <recommendedName>
        <fullName evidence="4">C2 domain-containing protein</fullName>
    </recommendedName>
</protein>
<feature type="domain" description="C2" evidence="4">
    <location>
        <begin position="156"/>
        <end position="278"/>
    </location>
</feature>
<feature type="domain" description="C2" evidence="4">
    <location>
        <begin position="315"/>
        <end position="450"/>
    </location>
</feature>
<evidence type="ECO:0000313" key="5">
    <source>
        <dbReference type="EMBL" id="KAJ3582974.1"/>
    </source>
</evidence>
<dbReference type="SMART" id="SM00239">
    <property type="entry name" value="C2"/>
    <property type="match status" value="2"/>
</dbReference>
<comment type="similarity">
    <text evidence="1">Belongs to the synaptotagmin family.</text>
</comment>
<evidence type="ECO:0000256" key="2">
    <source>
        <dbReference type="SAM" id="MobiDB-lite"/>
    </source>
</evidence>
<dbReference type="OrthoDB" id="5978493at2759"/>
<organism evidence="5 6">
    <name type="scientific">Muraenolepis orangiensis</name>
    <name type="common">Patagonian moray cod</name>
    <dbReference type="NCBI Taxonomy" id="630683"/>
    <lineage>
        <taxon>Eukaryota</taxon>
        <taxon>Metazoa</taxon>
        <taxon>Chordata</taxon>
        <taxon>Craniata</taxon>
        <taxon>Vertebrata</taxon>
        <taxon>Euteleostomi</taxon>
        <taxon>Actinopterygii</taxon>
        <taxon>Neopterygii</taxon>
        <taxon>Teleostei</taxon>
        <taxon>Neoteleostei</taxon>
        <taxon>Acanthomorphata</taxon>
        <taxon>Zeiogadaria</taxon>
        <taxon>Gadariae</taxon>
        <taxon>Gadiformes</taxon>
        <taxon>Muraenolepidoidei</taxon>
        <taxon>Muraenolepididae</taxon>
        <taxon>Muraenolepis</taxon>
    </lineage>
</organism>
<dbReference type="InterPro" id="IPR000008">
    <property type="entry name" value="C2_dom"/>
</dbReference>
<keyword evidence="3" id="KW-0472">Membrane</keyword>
<dbReference type="GO" id="GO:0005543">
    <property type="term" value="F:phospholipid binding"/>
    <property type="evidence" value="ECO:0007669"/>
    <property type="project" value="TreeGrafter"/>
</dbReference>
<evidence type="ECO:0000313" key="6">
    <source>
        <dbReference type="Proteomes" id="UP001148018"/>
    </source>
</evidence>
<name>A0A9Q0D6X9_9TELE</name>
<dbReference type="Proteomes" id="UP001148018">
    <property type="component" value="Unassembled WGS sequence"/>
</dbReference>
<dbReference type="CDD" id="cd08408">
    <property type="entry name" value="C2B_Synaptotagmin-14_16"/>
    <property type="match status" value="1"/>
</dbReference>
<keyword evidence="3" id="KW-1133">Transmembrane helix</keyword>
<dbReference type="PROSITE" id="PS50004">
    <property type="entry name" value="C2"/>
    <property type="match status" value="2"/>
</dbReference>
<accession>A0A9Q0D6X9</accession>
<keyword evidence="3" id="KW-0812">Transmembrane</keyword>
<dbReference type="InterPro" id="IPR043541">
    <property type="entry name" value="SYT14/14L/16"/>
</dbReference>
<feature type="region of interest" description="Disordered" evidence="2">
    <location>
        <begin position="46"/>
        <end position="166"/>
    </location>
</feature>
<evidence type="ECO:0000256" key="1">
    <source>
        <dbReference type="ARBA" id="ARBA00006996"/>
    </source>
</evidence>
<feature type="transmembrane region" description="Helical" evidence="3">
    <location>
        <begin position="12"/>
        <end position="30"/>
    </location>
</feature>
<dbReference type="Gene3D" id="2.60.40.150">
    <property type="entry name" value="C2 domain"/>
    <property type="match status" value="2"/>
</dbReference>
<proteinExistence type="inferred from homology"/>
<reference evidence="5" key="1">
    <citation type="submission" date="2022-07" db="EMBL/GenBank/DDBJ databases">
        <title>Chromosome-level genome of Muraenolepis orangiensis.</title>
        <authorList>
            <person name="Kim J."/>
        </authorList>
    </citation>
    <scope>NUCLEOTIDE SEQUENCE</scope>
    <source>
        <strain evidence="5">KU_S4_2022</strain>
        <tissue evidence="5">Muscle</tissue>
    </source>
</reference>
<dbReference type="PANTHER" id="PTHR46129:SF4">
    <property type="entry name" value="SYNAPTOTAGMIN-16"/>
    <property type="match status" value="1"/>
</dbReference>
<feature type="compositionally biased region" description="Low complexity" evidence="2">
    <location>
        <begin position="75"/>
        <end position="84"/>
    </location>
</feature>
<feature type="compositionally biased region" description="Basic and acidic residues" evidence="2">
    <location>
        <begin position="111"/>
        <end position="134"/>
    </location>
</feature>
<keyword evidence="6" id="KW-1185">Reference proteome</keyword>
<dbReference type="PANTHER" id="PTHR46129">
    <property type="entry name" value="SYNAPTOTAGMIN 14, ISOFORM D"/>
    <property type="match status" value="1"/>
</dbReference>
<dbReference type="SUPFAM" id="SSF49562">
    <property type="entry name" value="C2 domain (Calcium/lipid-binding domain, CaLB)"/>
    <property type="match status" value="2"/>
</dbReference>
<dbReference type="FunFam" id="2.60.40.150:FF:000062">
    <property type="entry name" value="synaptotagmin-14 isoform X1"/>
    <property type="match status" value="1"/>
</dbReference>
<dbReference type="Pfam" id="PF00168">
    <property type="entry name" value="C2"/>
    <property type="match status" value="2"/>
</dbReference>
<dbReference type="AlphaFoldDB" id="A0A9Q0D6X9"/>
<comment type="caution">
    <text evidence="5">The sequence shown here is derived from an EMBL/GenBank/DDBJ whole genome shotgun (WGS) entry which is preliminary data.</text>
</comment>
<dbReference type="EMBL" id="JANIIK010000594">
    <property type="protein sequence ID" value="KAJ3582974.1"/>
    <property type="molecule type" value="Genomic_DNA"/>
</dbReference>
<evidence type="ECO:0000259" key="4">
    <source>
        <dbReference type="PROSITE" id="PS50004"/>
    </source>
</evidence>